<organism evidence="3 4">
    <name type="scientific">Brevundimonas terrae</name>
    <dbReference type="NCBI Taxonomy" id="363631"/>
    <lineage>
        <taxon>Bacteria</taxon>
        <taxon>Pseudomonadati</taxon>
        <taxon>Pseudomonadota</taxon>
        <taxon>Alphaproteobacteria</taxon>
        <taxon>Caulobacterales</taxon>
        <taxon>Caulobacteraceae</taxon>
        <taxon>Brevundimonas</taxon>
    </lineage>
</organism>
<dbReference type="EMBL" id="BAAAEJ010000007">
    <property type="protein sequence ID" value="GAA0392414.1"/>
    <property type="molecule type" value="Genomic_DNA"/>
</dbReference>
<name>A0ABN0YFQ8_9CAUL</name>
<comment type="caution">
    <text evidence="3">The sequence shown here is derived from an EMBL/GenBank/DDBJ whole genome shotgun (WGS) entry which is preliminary data.</text>
</comment>
<dbReference type="InterPro" id="IPR002656">
    <property type="entry name" value="Acyl_transf_3_dom"/>
</dbReference>
<evidence type="ECO:0000313" key="3">
    <source>
        <dbReference type="EMBL" id="GAA0392414.1"/>
    </source>
</evidence>
<feature type="transmembrane region" description="Helical" evidence="1">
    <location>
        <begin position="170"/>
        <end position="190"/>
    </location>
</feature>
<evidence type="ECO:0000313" key="4">
    <source>
        <dbReference type="Proteomes" id="UP001500791"/>
    </source>
</evidence>
<feature type="transmembrane region" description="Helical" evidence="1">
    <location>
        <begin position="202"/>
        <end position="225"/>
    </location>
</feature>
<feature type="transmembrane region" description="Helical" evidence="1">
    <location>
        <begin position="333"/>
        <end position="355"/>
    </location>
</feature>
<dbReference type="GO" id="GO:0016746">
    <property type="term" value="F:acyltransferase activity"/>
    <property type="evidence" value="ECO:0007669"/>
    <property type="project" value="UniProtKB-KW"/>
</dbReference>
<keyword evidence="1" id="KW-0472">Membrane</keyword>
<dbReference type="PANTHER" id="PTHR36927">
    <property type="entry name" value="BLR4337 PROTEIN"/>
    <property type="match status" value="1"/>
</dbReference>
<keyword evidence="1" id="KW-0812">Transmembrane</keyword>
<dbReference type="Pfam" id="PF01757">
    <property type="entry name" value="Acyl_transf_3"/>
    <property type="match status" value="1"/>
</dbReference>
<protein>
    <submittedName>
        <fullName evidence="3">Acyltransferase family protein</fullName>
    </submittedName>
</protein>
<keyword evidence="1" id="KW-1133">Transmembrane helix</keyword>
<gene>
    <name evidence="3" type="ORF">GCM10009093_18770</name>
</gene>
<keyword evidence="3" id="KW-0012">Acyltransferase</keyword>
<sequence>MTQTTTHRFSRRHDLDAIRIGAFMLLILYHIGMFYVPWDFHVNSARPQEWLQPVMWFTNPWRLTLLFLVSGAATRLLLEKYRAEGPGAAERLGGSRLLRLFLPLLFGMLVIVPPQTYYQVVQHVRDNGLATDIYHNAMTADFWVRYVSSKGNWCDADGCIITPTWNHLWFVAYAMIYSLIAALVAGWAGPRLARATQVFERLFSGIGLFIWPMAYLALIRLWLFPQFPITHDLFGDLYNHALSLAAFGFGFLMADAPRVTQALKRYRHVFLALALVSYGVWVGYMTGFKDTAPPEALKQAMRVVYAIDQWAFICAILGYGAQHIRQTSPLMRWLGGGVFTFYIVHQTLIVVLAFHLEKLNLPLFVEMGLVLSLTLTGCAVAYEIARRAGVLGILMGVAVAKKTAA</sequence>
<feature type="transmembrane region" description="Helical" evidence="1">
    <location>
        <begin position="237"/>
        <end position="254"/>
    </location>
</feature>
<feature type="transmembrane region" description="Helical" evidence="1">
    <location>
        <begin position="266"/>
        <end position="284"/>
    </location>
</feature>
<dbReference type="InterPro" id="IPR050623">
    <property type="entry name" value="Glucan_succinyl_AcylTrfase"/>
</dbReference>
<feature type="transmembrane region" description="Helical" evidence="1">
    <location>
        <begin position="60"/>
        <end position="78"/>
    </location>
</feature>
<dbReference type="PANTHER" id="PTHR36927:SF3">
    <property type="entry name" value="GLUCANS BIOSYNTHESIS PROTEIN C"/>
    <property type="match status" value="1"/>
</dbReference>
<evidence type="ECO:0000256" key="1">
    <source>
        <dbReference type="SAM" id="Phobius"/>
    </source>
</evidence>
<dbReference type="RefSeq" id="WP_167177082.1">
    <property type="nucleotide sequence ID" value="NZ_BAAAEJ010000007.1"/>
</dbReference>
<keyword evidence="4" id="KW-1185">Reference proteome</keyword>
<feature type="transmembrane region" description="Helical" evidence="1">
    <location>
        <begin position="20"/>
        <end position="40"/>
    </location>
</feature>
<feature type="domain" description="Acyltransferase 3" evidence="2">
    <location>
        <begin position="13"/>
        <end position="382"/>
    </location>
</feature>
<reference evidence="3 4" key="1">
    <citation type="journal article" date="2019" name="Int. J. Syst. Evol. Microbiol.">
        <title>The Global Catalogue of Microorganisms (GCM) 10K type strain sequencing project: providing services to taxonomists for standard genome sequencing and annotation.</title>
        <authorList>
            <consortium name="The Broad Institute Genomics Platform"/>
            <consortium name="The Broad Institute Genome Sequencing Center for Infectious Disease"/>
            <person name="Wu L."/>
            <person name="Ma J."/>
        </authorList>
    </citation>
    <scope>NUCLEOTIDE SEQUENCE [LARGE SCALE GENOMIC DNA]</scope>
    <source>
        <strain evidence="3 4">JCM 13476</strain>
    </source>
</reference>
<feature type="transmembrane region" description="Helical" evidence="1">
    <location>
        <begin position="98"/>
        <end position="118"/>
    </location>
</feature>
<feature type="transmembrane region" description="Helical" evidence="1">
    <location>
        <begin position="361"/>
        <end position="385"/>
    </location>
</feature>
<dbReference type="Proteomes" id="UP001500791">
    <property type="component" value="Unassembled WGS sequence"/>
</dbReference>
<accession>A0ABN0YFQ8</accession>
<evidence type="ECO:0000259" key="2">
    <source>
        <dbReference type="Pfam" id="PF01757"/>
    </source>
</evidence>
<feature type="transmembrane region" description="Helical" evidence="1">
    <location>
        <begin position="304"/>
        <end position="321"/>
    </location>
</feature>
<keyword evidence="3" id="KW-0808">Transferase</keyword>
<proteinExistence type="predicted"/>